<organism evidence="2 3">
    <name type="scientific">Exophiala spinifera</name>
    <dbReference type="NCBI Taxonomy" id="91928"/>
    <lineage>
        <taxon>Eukaryota</taxon>
        <taxon>Fungi</taxon>
        <taxon>Dikarya</taxon>
        <taxon>Ascomycota</taxon>
        <taxon>Pezizomycotina</taxon>
        <taxon>Eurotiomycetes</taxon>
        <taxon>Chaetothyriomycetidae</taxon>
        <taxon>Chaetothyriales</taxon>
        <taxon>Herpotrichiellaceae</taxon>
        <taxon>Exophiala</taxon>
    </lineage>
</organism>
<proteinExistence type="predicted"/>
<accession>A0A0D2A451</accession>
<dbReference type="OrthoDB" id="4118773at2759"/>
<dbReference type="Proteomes" id="UP000053328">
    <property type="component" value="Unassembled WGS sequence"/>
</dbReference>
<feature type="compositionally biased region" description="Polar residues" evidence="1">
    <location>
        <begin position="434"/>
        <end position="452"/>
    </location>
</feature>
<reference evidence="2 3" key="1">
    <citation type="submission" date="2015-01" db="EMBL/GenBank/DDBJ databases">
        <title>The Genome Sequence of Exophiala spinifera CBS89968.</title>
        <authorList>
            <consortium name="The Broad Institute Genomics Platform"/>
            <person name="Cuomo C."/>
            <person name="de Hoog S."/>
            <person name="Gorbushina A."/>
            <person name="Stielow B."/>
            <person name="Teixiera M."/>
            <person name="Abouelleil A."/>
            <person name="Chapman S.B."/>
            <person name="Priest M."/>
            <person name="Young S.K."/>
            <person name="Wortman J."/>
            <person name="Nusbaum C."/>
            <person name="Birren B."/>
        </authorList>
    </citation>
    <scope>NUCLEOTIDE SEQUENCE [LARGE SCALE GENOMIC DNA]</scope>
    <source>
        <strain evidence="2 3">CBS 89968</strain>
    </source>
</reference>
<dbReference type="EMBL" id="KN847492">
    <property type="protein sequence ID" value="KIW19627.1"/>
    <property type="molecule type" value="Genomic_DNA"/>
</dbReference>
<dbReference type="RefSeq" id="XP_016239843.1">
    <property type="nucleotide sequence ID" value="XM_016374567.1"/>
</dbReference>
<feature type="compositionally biased region" description="Basic and acidic residues" evidence="1">
    <location>
        <begin position="423"/>
        <end position="433"/>
    </location>
</feature>
<feature type="compositionally biased region" description="Basic and acidic residues" evidence="1">
    <location>
        <begin position="459"/>
        <end position="475"/>
    </location>
</feature>
<feature type="region of interest" description="Disordered" evidence="1">
    <location>
        <begin position="217"/>
        <end position="239"/>
    </location>
</feature>
<sequence>MISDRKATVGCAVDLLRAHQLRRENAHLHRQTQAYHDELICTRAEVKELKIIVRGYQADRASSQSLRKLYEARSDEQAAQIRCLRGDLEMLKAETAKHEGEVARYCADTVPERRMLEERLSRIETLFQHAAEASKSHFQTVDARLEGLETGLQSKADAALVEHIHLLTGPIQPPDASLDSVSRVNNSVEVANPLLQEHTGIQVHDSQRTYLPERSANPALNPHHDAATKPAVQSSIPSDLDLDENVNTVSYAGHRILSVDDNDSLSFLSECRAPANELTRANNLTQEKFESWEHYYSRAHSLVQALPATFEEMVVRRFADGLFKTVQRKQCRQWLELKGWTWENVDSFGDISSQIPEAPSSTLAPSAEISARYSKKMGPLLEKKRSTAKRASNAPGRVPTGNNDTRMMPLRRSQRLIEKGNRTAMEAAEKPAKSESQVLGDSYRKNMSISSSQKRKALKEKASGPKQGRGHESTKTGRASGGKDTGHAKAIAGHNPAVTRAQGIDDGMEEAQSPAGCKENERVGQRSCQQEPTKGNSKQPRGGISCVPRLVPQKRALTGAASESSGDEGYLYEQRIKHNNAQEMPVTKHRRVAHRLPLPPPPEIPILSTSSEG</sequence>
<dbReference type="AlphaFoldDB" id="A0A0D2A451"/>
<name>A0A0D2A451_9EURO</name>
<feature type="compositionally biased region" description="Polar residues" evidence="1">
    <location>
        <begin position="526"/>
        <end position="539"/>
    </location>
</feature>
<evidence type="ECO:0000313" key="2">
    <source>
        <dbReference type="EMBL" id="KIW19627.1"/>
    </source>
</evidence>
<evidence type="ECO:0000256" key="1">
    <source>
        <dbReference type="SAM" id="MobiDB-lite"/>
    </source>
</evidence>
<dbReference type="VEuPathDB" id="FungiDB:PV08_00200"/>
<evidence type="ECO:0000313" key="3">
    <source>
        <dbReference type="Proteomes" id="UP000053328"/>
    </source>
</evidence>
<keyword evidence="3" id="KW-1185">Reference proteome</keyword>
<dbReference type="GeneID" id="27327283"/>
<feature type="region of interest" description="Disordered" evidence="1">
    <location>
        <begin position="577"/>
        <end position="613"/>
    </location>
</feature>
<feature type="region of interest" description="Disordered" evidence="1">
    <location>
        <begin position="376"/>
        <end position="410"/>
    </location>
</feature>
<protein>
    <submittedName>
        <fullName evidence="2">Uncharacterized protein</fullName>
    </submittedName>
</protein>
<dbReference type="HOGENOM" id="CLU_032830_0_0_1"/>
<feature type="region of interest" description="Disordered" evidence="1">
    <location>
        <begin position="423"/>
        <end position="550"/>
    </location>
</feature>
<gene>
    <name evidence="2" type="ORF">PV08_00200</name>
</gene>